<feature type="coiled-coil region" evidence="1">
    <location>
        <begin position="312"/>
        <end position="346"/>
    </location>
</feature>
<protein>
    <submittedName>
        <fullName evidence="2">Uncharacterized protein</fullName>
    </submittedName>
</protein>
<evidence type="ECO:0000256" key="1">
    <source>
        <dbReference type="SAM" id="Coils"/>
    </source>
</evidence>
<sequence length="553" mass="65593">MSIKIIQISVPVDSNINISDFSPEENLLIIKIGISCLLEGRKSVLNLTQKEIQQKIQNDFKDEIQKLEMNILCEKETSKKIEERMEKMYDTQILQMKKQIDLLSTQLKEYEMSNKEIINKELNKAKEKYELLLQEKDKQNQLNREVFDKAIQLTNKNVTKSSCALGDDGENIFEYLSDTFKDFNGYKIENKSKQGHKGDFHLFFEEFNVLVDSKNYSGTVQKKEVNKIETDLMINDNMKFAWMVSLNTNISEYNRFPISCKWITTDVGVKCILFINNLLANKEPSNVLRQAWYICNEFNKMTKKIYSEDVDLSKYRERELKQKKQIENLQERASELRRSINTSHNILKQMDNDLIEMLMINSDKIINNNFELNNKIKEWCENNIKYTENDGSKLTSTEIWMKFKKENKEYVQENKITIDLFKDELTSLIDNSKFTEKTKKSAIEFIGFEFKQNENVVIEKKELQKKNKNQNPITITTEVLNKFYLSEYQDNKIIDEYENESNNIMTISSQNNIRPWQVVSLLIRHKKIFKREEARGYDIYKETEEYKQKIIKK</sequence>
<dbReference type="EMBL" id="MN739270">
    <property type="protein sequence ID" value="QHS96278.1"/>
    <property type="molecule type" value="Genomic_DNA"/>
</dbReference>
<evidence type="ECO:0000313" key="2">
    <source>
        <dbReference type="EMBL" id="QHS96278.1"/>
    </source>
</evidence>
<proteinExistence type="predicted"/>
<keyword evidence="1" id="KW-0175">Coiled coil</keyword>
<reference evidence="2" key="1">
    <citation type="journal article" date="2020" name="Nature">
        <title>Giant virus diversity and host interactions through global metagenomics.</title>
        <authorList>
            <person name="Schulz F."/>
            <person name="Roux S."/>
            <person name="Paez-Espino D."/>
            <person name="Jungbluth S."/>
            <person name="Walsh D.A."/>
            <person name="Denef V.J."/>
            <person name="McMahon K.D."/>
            <person name="Konstantinidis K.T."/>
            <person name="Eloe-Fadrosh E.A."/>
            <person name="Kyrpides N.C."/>
            <person name="Woyke T."/>
        </authorList>
    </citation>
    <scope>NUCLEOTIDE SEQUENCE</scope>
    <source>
        <strain evidence="2">GVMAG-M-3300019093-7</strain>
    </source>
</reference>
<name>A0A6C0BXZ2_9ZZZZ</name>
<feature type="coiled-coil region" evidence="1">
    <location>
        <begin position="64"/>
        <end position="142"/>
    </location>
</feature>
<accession>A0A6C0BXZ2</accession>
<dbReference type="AlphaFoldDB" id="A0A6C0BXZ2"/>
<organism evidence="2">
    <name type="scientific">viral metagenome</name>
    <dbReference type="NCBI Taxonomy" id="1070528"/>
    <lineage>
        <taxon>unclassified sequences</taxon>
        <taxon>metagenomes</taxon>
        <taxon>organismal metagenomes</taxon>
    </lineage>
</organism>